<evidence type="ECO:0000313" key="4">
    <source>
        <dbReference type="EMBL" id="AFQ24963.1"/>
    </source>
</evidence>
<dbReference type="InterPro" id="IPR057253">
    <property type="entry name" value="CoiA-like_N"/>
</dbReference>
<dbReference type="Proteomes" id="UP000005257">
    <property type="component" value="Chromosome"/>
</dbReference>
<protein>
    <recommendedName>
        <fullName evidence="6">Competence protein</fullName>
    </recommendedName>
</protein>
<dbReference type="Pfam" id="PF06054">
    <property type="entry name" value="CoiA_nuc"/>
    <property type="match status" value="1"/>
</dbReference>
<proteinExistence type="predicted"/>
<organism evidence="4 5">
    <name type="scientific">Bacillus thuringiensis HD-789</name>
    <dbReference type="NCBI Taxonomy" id="1217737"/>
    <lineage>
        <taxon>Bacteria</taxon>
        <taxon>Bacillati</taxon>
        <taxon>Bacillota</taxon>
        <taxon>Bacilli</taxon>
        <taxon>Bacillales</taxon>
        <taxon>Bacillaceae</taxon>
        <taxon>Bacillus</taxon>
        <taxon>Bacillus cereus group</taxon>
    </lineage>
</organism>
<gene>
    <name evidence="4" type="ORF">BTF1_03700</name>
</gene>
<feature type="domain" description="Competence protein CoiA nuclease-like" evidence="1">
    <location>
        <begin position="71"/>
        <end position="224"/>
    </location>
</feature>
<dbReference type="Pfam" id="PF25164">
    <property type="entry name" value="CoiA_N"/>
    <property type="match status" value="1"/>
</dbReference>
<dbReference type="PIRSF" id="PIRSF007487">
    <property type="entry name" value="Competence-induced_CoiA_bac"/>
    <property type="match status" value="1"/>
</dbReference>
<dbReference type="KEGG" id="btn:BTF1_03700"/>
<evidence type="ECO:0000259" key="2">
    <source>
        <dbReference type="Pfam" id="PF25164"/>
    </source>
</evidence>
<accession>A0A9W3JJJ1</accession>
<feature type="domain" description="Competence protein CoiA C-terminal" evidence="3">
    <location>
        <begin position="236"/>
        <end position="376"/>
    </location>
</feature>
<sequence length="414" mass="49440">MITIFIAKRENGEKIHLLYNCNEELLRRMRQQERFFCVACGKEVQMKLGKQKSWHFAHKKVDSCLAFYEAESMYHRHGKELLYRWFERQNFHVDIEHYLPQIQQRPDIFIERAGRKIAIEYQCANLSIEQLYKRTYSYWRVGIQVIWIIGGNQLKKQSAYWMKFSSLMAFSLQSYPQPFLIFFCSKQKAFMKCAFLTSFSTSVSFSHTIYLPTETTTFELLFSPVPFQKEILDREWKQRKDYFRKNALPIWNYNYKSLLRLLYQFKCTPASFPSEIGVPLPSGFAFQTNPFIWQAFLYMKCIGELAVGECITLQYVCSYVKKYTKRRMLPYFSKHIWKVAVTEYMTFLCYTGVLRKVETYKYRKIRGIVMLKTEEEVMKYDETCLAYALSLFEAKYNMREGKGDIIKTDCEGIT</sequence>
<dbReference type="RefSeq" id="WP_000628324.1">
    <property type="nucleotide sequence ID" value="NC_018508.1"/>
</dbReference>
<evidence type="ECO:0008006" key="6">
    <source>
        <dbReference type="Google" id="ProtNLM"/>
    </source>
</evidence>
<reference evidence="4 5" key="1">
    <citation type="journal article" date="2013" name="Genome Announc.">
        <title>Complete Genome Sequence of Bacillus thuringiensis Serovar Israelensis Strain HD-789.</title>
        <authorList>
            <person name="Doggett N.A."/>
            <person name="Stubben C.J."/>
            <person name="Chertkov O."/>
            <person name="Bruce D.C."/>
            <person name="Detter J.C."/>
            <person name="Johnson S.L."/>
            <person name="Han C.S."/>
        </authorList>
    </citation>
    <scope>NUCLEOTIDE SEQUENCE [LARGE SCALE GENOMIC DNA]</scope>
    <source>
        <strain evidence="4 5">HD-789</strain>
    </source>
</reference>
<evidence type="ECO:0000313" key="5">
    <source>
        <dbReference type="Proteomes" id="UP000005257"/>
    </source>
</evidence>
<dbReference type="InterPro" id="IPR010330">
    <property type="entry name" value="CoiA_nuc"/>
</dbReference>
<dbReference type="EMBL" id="CP003763">
    <property type="protein sequence ID" value="AFQ24963.1"/>
    <property type="molecule type" value="Genomic_DNA"/>
</dbReference>
<dbReference type="Pfam" id="PF25166">
    <property type="entry name" value="CoiA_C"/>
    <property type="match status" value="1"/>
</dbReference>
<feature type="domain" description="Competence protein CoiA-like N-terminal" evidence="2">
    <location>
        <begin position="20"/>
        <end position="66"/>
    </location>
</feature>
<dbReference type="InterPro" id="IPR021176">
    <property type="entry name" value="Competence-induced_CoiA"/>
</dbReference>
<evidence type="ECO:0000259" key="3">
    <source>
        <dbReference type="Pfam" id="PF25166"/>
    </source>
</evidence>
<dbReference type="AlphaFoldDB" id="A0A9W3JJJ1"/>
<evidence type="ECO:0000259" key="1">
    <source>
        <dbReference type="Pfam" id="PF06054"/>
    </source>
</evidence>
<dbReference type="InterPro" id="IPR057252">
    <property type="entry name" value="CoiA_C"/>
</dbReference>
<name>A0A9W3JJJ1_BACTU</name>